<sequence>MPIRSASFCVTALALAFLAALAGGWWAQAQWRATQGEVAALQREVVSTQEQLLGYTRYTTYLTAGQNTLAEQMKLLTATVVREEGATQIVEKSVLGLHSTGVVAIWYTAEYAFGYDLRPGSYTLKATTQGLEVHLARPTLVATPAVSHLRHRVLSGGLFTDEQAAIVLLQQEAARRALAQGQAMAAEPAVLALCEKSLTTFLADFLARQPGVKAVPRITVVYR</sequence>
<dbReference type="OrthoDB" id="8821239at2"/>
<name>A0A1I2DIP7_9BURK</name>
<protein>
    <recommendedName>
        <fullName evidence="4">DUF4230 domain-containing protein</fullName>
    </recommendedName>
</protein>
<evidence type="ECO:0000313" key="2">
    <source>
        <dbReference type="EMBL" id="SFE80386.1"/>
    </source>
</evidence>
<feature type="signal peptide" evidence="1">
    <location>
        <begin position="1"/>
        <end position="27"/>
    </location>
</feature>
<keyword evidence="1" id="KW-0732">Signal</keyword>
<evidence type="ECO:0000313" key="3">
    <source>
        <dbReference type="Proteomes" id="UP000199119"/>
    </source>
</evidence>
<feature type="chain" id="PRO_5011469739" description="DUF4230 domain-containing protein" evidence="1">
    <location>
        <begin position="28"/>
        <end position="223"/>
    </location>
</feature>
<gene>
    <name evidence="2" type="ORF">SAMN04489711_105229</name>
</gene>
<organism evidence="2 3">
    <name type="scientific">Paracidovorax wautersii</name>
    <dbReference type="NCBI Taxonomy" id="1177982"/>
    <lineage>
        <taxon>Bacteria</taxon>
        <taxon>Pseudomonadati</taxon>
        <taxon>Pseudomonadota</taxon>
        <taxon>Betaproteobacteria</taxon>
        <taxon>Burkholderiales</taxon>
        <taxon>Comamonadaceae</taxon>
        <taxon>Paracidovorax</taxon>
    </lineage>
</organism>
<reference evidence="3" key="1">
    <citation type="submission" date="2016-10" db="EMBL/GenBank/DDBJ databases">
        <authorList>
            <person name="Varghese N."/>
            <person name="Submissions S."/>
        </authorList>
    </citation>
    <scope>NUCLEOTIDE SEQUENCE [LARGE SCALE GENOMIC DNA]</scope>
    <source>
        <strain evidence="3">DSM 27981</strain>
    </source>
</reference>
<keyword evidence="3" id="KW-1185">Reference proteome</keyword>
<evidence type="ECO:0008006" key="4">
    <source>
        <dbReference type="Google" id="ProtNLM"/>
    </source>
</evidence>
<accession>A0A1I2DIP7</accession>
<dbReference type="AlphaFoldDB" id="A0A1I2DIP7"/>
<dbReference type="RefSeq" id="WP_092939460.1">
    <property type="nucleotide sequence ID" value="NZ_FONX01000005.1"/>
</dbReference>
<dbReference type="Proteomes" id="UP000199119">
    <property type="component" value="Unassembled WGS sequence"/>
</dbReference>
<dbReference type="STRING" id="1177982.SAMN04489711_105229"/>
<proteinExistence type="predicted"/>
<dbReference type="EMBL" id="FONX01000005">
    <property type="protein sequence ID" value="SFE80386.1"/>
    <property type="molecule type" value="Genomic_DNA"/>
</dbReference>
<evidence type="ECO:0000256" key="1">
    <source>
        <dbReference type="SAM" id="SignalP"/>
    </source>
</evidence>